<feature type="transmembrane region" description="Helical" evidence="4">
    <location>
        <begin position="21"/>
        <end position="42"/>
    </location>
</feature>
<dbReference type="InterPro" id="IPR011701">
    <property type="entry name" value="MFS"/>
</dbReference>
<dbReference type="Pfam" id="PF07690">
    <property type="entry name" value="MFS_1"/>
    <property type="match status" value="1"/>
</dbReference>
<feature type="transmembrane region" description="Helical" evidence="4">
    <location>
        <begin position="91"/>
        <end position="109"/>
    </location>
</feature>
<evidence type="ECO:0000256" key="2">
    <source>
        <dbReference type="ARBA" id="ARBA00022989"/>
    </source>
</evidence>
<dbReference type="PANTHER" id="PTHR23534">
    <property type="entry name" value="MFS PERMEASE"/>
    <property type="match status" value="1"/>
</dbReference>
<evidence type="ECO:0000259" key="5">
    <source>
        <dbReference type="PROSITE" id="PS50850"/>
    </source>
</evidence>
<evidence type="ECO:0000313" key="7">
    <source>
        <dbReference type="Proteomes" id="UP001458946"/>
    </source>
</evidence>
<evidence type="ECO:0000256" key="1">
    <source>
        <dbReference type="ARBA" id="ARBA00022692"/>
    </source>
</evidence>
<gene>
    <name evidence="6" type="primary">ltaA_3</name>
    <name evidence="6" type="ORF">Dxin01_03548</name>
</gene>
<reference evidence="6 7" key="1">
    <citation type="submission" date="2024-02" db="EMBL/GenBank/DDBJ databases">
        <title>Deinococcus xinjiangensis NBRC 107630.</title>
        <authorList>
            <person name="Ichikawa N."/>
            <person name="Katano-Makiyama Y."/>
            <person name="Hidaka K."/>
        </authorList>
    </citation>
    <scope>NUCLEOTIDE SEQUENCE [LARGE SCALE GENOMIC DNA]</scope>
    <source>
        <strain evidence="6 7">NBRC 107630</strain>
    </source>
</reference>
<evidence type="ECO:0000256" key="4">
    <source>
        <dbReference type="SAM" id="Phobius"/>
    </source>
</evidence>
<dbReference type="PANTHER" id="PTHR23534:SF1">
    <property type="entry name" value="MAJOR FACILITATOR SUPERFAMILY PROTEIN"/>
    <property type="match status" value="1"/>
</dbReference>
<dbReference type="Gene3D" id="1.20.1250.20">
    <property type="entry name" value="MFS general substrate transporter like domains"/>
    <property type="match status" value="1"/>
</dbReference>
<dbReference type="SUPFAM" id="SSF103473">
    <property type="entry name" value="MFS general substrate transporter"/>
    <property type="match status" value="1"/>
</dbReference>
<dbReference type="Proteomes" id="UP001458946">
    <property type="component" value="Unassembled WGS sequence"/>
</dbReference>
<feature type="transmembrane region" description="Helical" evidence="4">
    <location>
        <begin position="178"/>
        <end position="198"/>
    </location>
</feature>
<evidence type="ECO:0000256" key="3">
    <source>
        <dbReference type="ARBA" id="ARBA00023136"/>
    </source>
</evidence>
<organism evidence="6 7">
    <name type="scientific">Deinococcus xinjiangensis</name>
    <dbReference type="NCBI Taxonomy" id="457454"/>
    <lineage>
        <taxon>Bacteria</taxon>
        <taxon>Thermotogati</taxon>
        <taxon>Deinococcota</taxon>
        <taxon>Deinococci</taxon>
        <taxon>Deinococcales</taxon>
        <taxon>Deinococcaceae</taxon>
        <taxon>Deinococcus</taxon>
    </lineage>
</organism>
<feature type="domain" description="Major facilitator superfamily (MFS) profile" evidence="5">
    <location>
        <begin position="221"/>
        <end position="416"/>
    </location>
</feature>
<feature type="transmembrane region" description="Helical" evidence="4">
    <location>
        <begin position="309"/>
        <end position="333"/>
    </location>
</feature>
<dbReference type="InterPro" id="IPR020846">
    <property type="entry name" value="MFS_dom"/>
</dbReference>
<dbReference type="RefSeq" id="WP_353543757.1">
    <property type="nucleotide sequence ID" value="NZ_BAABRN010000067.1"/>
</dbReference>
<name>A0ABP9VGS9_9DEIO</name>
<comment type="caution">
    <text evidence="6">The sequence shown here is derived from an EMBL/GenBank/DDBJ whole genome shotgun (WGS) entry which is preliminary data.</text>
</comment>
<dbReference type="EMBL" id="BAABRN010000067">
    <property type="protein sequence ID" value="GAA5503785.1"/>
    <property type="molecule type" value="Genomic_DNA"/>
</dbReference>
<dbReference type="PROSITE" id="PS50850">
    <property type="entry name" value="MFS"/>
    <property type="match status" value="1"/>
</dbReference>
<feature type="transmembrane region" description="Helical" evidence="4">
    <location>
        <begin position="149"/>
        <end position="172"/>
    </location>
</feature>
<feature type="transmembrane region" description="Helical" evidence="4">
    <location>
        <begin position="345"/>
        <end position="367"/>
    </location>
</feature>
<feature type="transmembrane region" description="Helical" evidence="4">
    <location>
        <begin position="379"/>
        <end position="398"/>
    </location>
</feature>
<keyword evidence="2 4" id="KW-1133">Transmembrane helix</keyword>
<protein>
    <submittedName>
        <fullName evidence="6">Glycolipid permease LtaA</fullName>
    </submittedName>
</protein>
<dbReference type="InterPro" id="IPR036259">
    <property type="entry name" value="MFS_trans_sf"/>
</dbReference>
<sequence length="416" mass="44053">MTETNPQKKSVLARIPLRPELLWAVVSAAAVLMFMEFVRSGFYMGFLARTNEHFHLSDFAVGAAWSAHLYTDTLMRGPAGAAIQRFGPKKVVMAGAALCLAAMSLLLLAQNNYMIFLIAILHGIGFSPMWPATMNMTADAAKEGYQGRVLSLVSTSIMPMTGAGLFAFGVLATRVAPTYVILLALAVLGAGLLLTFMLPSRRPAHIEEAHKEKVSSSVWQALLPLLPAALMQTLTQSLIGSWIMKLAPRMGLSDLDLIGLLVVGGALAFGAMPFTGKVADRGRARFAVALGYALVGLAFLGFATLPPVWVLFVLAPIAGLGYAFLTPGWAALITQMLPEAQRPSAWGVLMTVESAGFAAGPLLGGLALAQGGAANGPRWLFATGALLSLLTALGYTVFKRYFQPRTELSAAAAEAK</sequence>
<keyword evidence="7" id="KW-1185">Reference proteome</keyword>
<accession>A0ABP9VGS9</accession>
<evidence type="ECO:0000313" key="6">
    <source>
        <dbReference type="EMBL" id="GAA5503785.1"/>
    </source>
</evidence>
<proteinExistence type="predicted"/>
<feature type="transmembrane region" description="Helical" evidence="4">
    <location>
        <begin position="255"/>
        <end position="274"/>
    </location>
</feature>
<feature type="transmembrane region" description="Helical" evidence="4">
    <location>
        <begin position="286"/>
        <end position="303"/>
    </location>
</feature>
<feature type="transmembrane region" description="Helical" evidence="4">
    <location>
        <begin position="115"/>
        <end position="137"/>
    </location>
</feature>
<keyword evidence="3 4" id="KW-0472">Membrane</keyword>
<keyword evidence="1 4" id="KW-0812">Transmembrane</keyword>